<keyword evidence="4 11" id="KW-0548">Nucleotidyltransferase</keyword>
<comment type="catalytic activity">
    <reaction evidence="8">
        <text>DNA(n) + a 2'-deoxyribonucleoside 5'-triphosphate = DNA(n+1) + diphosphate</text>
        <dbReference type="Rhea" id="RHEA:22508"/>
        <dbReference type="Rhea" id="RHEA-COMP:17339"/>
        <dbReference type="Rhea" id="RHEA-COMP:17340"/>
        <dbReference type="ChEBI" id="CHEBI:33019"/>
        <dbReference type="ChEBI" id="CHEBI:61560"/>
        <dbReference type="ChEBI" id="CHEBI:173112"/>
        <dbReference type="EC" id="2.7.7.7"/>
    </reaction>
</comment>
<dbReference type="Pfam" id="PF06144">
    <property type="entry name" value="DNA_pol3_delta"/>
    <property type="match status" value="1"/>
</dbReference>
<feature type="domain" description="DNA polymerase III delta N-terminal" evidence="9">
    <location>
        <begin position="18"/>
        <end position="138"/>
    </location>
</feature>
<dbReference type="EMBL" id="JAGGLI010000001">
    <property type="protein sequence ID" value="MBP2026309.1"/>
    <property type="molecule type" value="Genomic_DNA"/>
</dbReference>
<dbReference type="Pfam" id="PF21694">
    <property type="entry name" value="DNA_pol3_delta_C"/>
    <property type="match status" value="1"/>
</dbReference>
<dbReference type="Gene3D" id="1.10.8.60">
    <property type="match status" value="1"/>
</dbReference>
<evidence type="ECO:0000256" key="5">
    <source>
        <dbReference type="ARBA" id="ARBA00022705"/>
    </source>
</evidence>
<dbReference type="InterPro" id="IPR027417">
    <property type="entry name" value="P-loop_NTPase"/>
</dbReference>
<keyword evidence="3 11" id="KW-0808">Transferase</keyword>
<evidence type="ECO:0000256" key="3">
    <source>
        <dbReference type="ARBA" id="ARBA00022679"/>
    </source>
</evidence>
<evidence type="ECO:0000256" key="7">
    <source>
        <dbReference type="ARBA" id="ARBA00034754"/>
    </source>
</evidence>
<dbReference type="EC" id="2.7.7.7" evidence="1"/>
<dbReference type="Proteomes" id="UP001314903">
    <property type="component" value="Unassembled WGS sequence"/>
</dbReference>
<evidence type="ECO:0000313" key="12">
    <source>
        <dbReference type="Proteomes" id="UP001314903"/>
    </source>
</evidence>
<evidence type="ECO:0000256" key="2">
    <source>
        <dbReference type="ARBA" id="ARBA00017703"/>
    </source>
</evidence>
<keyword evidence="5" id="KW-0235">DNA replication</keyword>
<evidence type="ECO:0000259" key="10">
    <source>
        <dbReference type="Pfam" id="PF21694"/>
    </source>
</evidence>
<evidence type="ECO:0000256" key="6">
    <source>
        <dbReference type="ARBA" id="ARBA00022932"/>
    </source>
</evidence>
<evidence type="ECO:0000256" key="1">
    <source>
        <dbReference type="ARBA" id="ARBA00012417"/>
    </source>
</evidence>
<reference evidence="11 12" key="1">
    <citation type="submission" date="2021-03" db="EMBL/GenBank/DDBJ databases">
        <title>Genomic Encyclopedia of Type Strains, Phase IV (KMG-IV): sequencing the most valuable type-strain genomes for metagenomic binning, comparative biology and taxonomic classification.</title>
        <authorList>
            <person name="Goeker M."/>
        </authorList>
    </citation>
    <scope>NUCLEOTIDE SEQUENCE [LARGE SCALE GENOMIC DNA]</scope>
    <source>
        <strain evidence="11 12">DSM 27512</strain>
    </source>
</reference>
<protein>
    <recommendedName>
        <fullName evidence="2">DNA polymerase III subunit delta</fullName>
        <ecNumber evidence="1">2.7.7.7</ecNumber>
    </recommendedName>
</protein>
<evidence type="ECO:0000313" key="11">
    <source>
        <dbReference type="EMBL" id="MBP2026309.1"/>
    </source>
</evidence>
<dbReference type="InterPro" id="IPR010372">
    <property type="entry name" value="DNA_pol3_delta_N"/>
</dbReference>
<dbReference type="PANTHER" id="PTHR34388">
    <property type="entry name" value="DNA POLYMERASE III SUBUNIT DELTA"/>
    <property type="match status" value="1"/>
</dbReference>
<comment type="caution">
    <text evidence="11">The sequence shown here is derived from an EMBL/GenBank/DDBJ whole genome shotgun (WGS) entry which is preliminary data.</text>
</comment>
<dbReference type="RefSeq" id="WP_209658232.1">
    <property type="nucleotide sequence ID" value="NZ_JAGGLI010000001.1"/>
</dbReference>
<feature type="domain" description="DNA polymerase III delta subunit-like C-terminal" evidence="10">
    <location>
        <begin position="219"/>
        <end position="339"/>
    </location>
</feature>
<dbReference type="InterPro" id="IPR008921">
    <property type="entry name" value="DNA_pol3_clamp-load_cplx_C"/>
</dbReference>
<evidence type="ECO:0000256" key="8">
    <source>
        <dbReference type="ARBA" id="ARBA00049244"/>
    </source>
</evidence>
<comment type="similarity">
    <text evidence="7">Belongs to the DNA polymerase HolA subunit family.</text>
</comment>
<dbReference type="SUPFAM" id="SSF52540">
    <property type="entry name" value="P-loop containing nucleoside triphosphate hydrolases"/>
    <property type="match status" value="1"/>
</dbReference>
<accession>A0ABS4KEW2</accession>
<dbReference type="InterPro" id="IPR005790">
    <property type="entry name" value="DNA_polIII_delta"/>
</dbReference>
<dbReference type="PANTHER" id="PTHR34388:SF1">
    <property type="entry name" value="DNA POLYMERASE III SUBUNIT DELTA"/>
    <property type="match status" value="1"/>
</dbReference>
<evidence type="ECO:0000259" key="9">
    <source>
        <dbReference type="Pfam" id="PF06144"/>
    </source>
</evidence>
<sequence>MTYKDLLANINKGENLIYLLYGEESYIIEKIIEEIKDKLDTSFKDLNFVQVDEVGSDIDKIIETLESMPFMDTKRIVLLRSGDFFKTGGKGLSKTEEEKILNYIGNPSKSTVLVFAPKELDKRSSTFKAIKKNHIIFESKKLTSLEIKKWSSDVLKNHGASLDGQQLDFFLERTGYFYKESPKTLRDVENELIKLSSIFKEKKSISKEDIEAIVFENYENDIFKFIDYVFMGNTKNSLRLFRDLTQNGESPLMVLTMIGRQLSMITKCHLLKGKGYNQSMIAQKLSVHPYALKKAMDYAQKVNFKDSVILMNLCVDTDFRIKTGQLNENVAVELIITKIWQKIKNEIHGKTIA</sequence>
<dbReference type="InterPro" id="IPR048466">
    <property type="entry name" value="DNA_pol3_delta-like_C"/>
</dbReference>
<keyword evidence="12" id="KW-1185">Reference proteome</keyword>
<dbReference type="GO" id="GO:0003887">
    <property type="term" value="F:DNA-directed DNA polymerase activity"/>
    <property type="evidence" value="ECO:0007669"/>
    <property type="project" value="UniProtKB-EC"/>
</dbReference>
<dbReference type="Gene3D" id="3.40.50.300">
    <property type="entry name" value="P-loop containing nucleotide triphosphate hydrolases"/>
    <property type="match status" value="1"/>
</dbReference>
<proteinExistence type="inferred from homology"/>
<evidence type="ECO:0000256" key="4">
    <source>
        <dbReference type="ARBA" id="ARBA00022695"/>
    </source>
</evidence>
<dbReference type="SUPFAM" id="SSF48019">
    <property type="entry name" value="post-AAA+ oligomerization domain-like"/>
    <property type="match status" value="1"/>
</dbReference>
<keyword evidence="6" id="KW-0239">DNA-directed DNA polymerase</keyword>
<organism evidence="11 12">
    <name type="scientific">Acetoanaerobium pronyense</name>
    <dbReference type="NCBI Taxonomy" id="1482736"/>
    <lineage>
        <taxon>Bacteria</taxon>
        <taxon>Bacillati</taxon>
        <taxon>Bacillota</taxon>
        <taxon>Clostridia</taxon>
        <taxon>Peptostreptococcales</taxon>
        <taxon>Filifactoraceae</taxon>
        <taxon>Acetoanaerobium</taxon>
    </lineage>
</organism>
<dbReference type="Gene3D" id="1.20.272.10">
    <property type="match status" value="1"/>
</dbReference>
<name>A0ABS4KEW2_9FIRM</name>
<dbReference type="NCBIfam" id="TIGR01128">
    <property type="entry name" value="holA"/>
    <property type="match status" value="1"/>
</dbReference>
<gene>
    <name evidence="11" type="ORF">J2Z35_000098</name>
</gene>